<protein>
    <recommendedName>
        <fullName evidence="3">3-keto-5-aminohexanoate cleavage protein</fullName>
    </recommendedName>
</protein>
<accession>A0ABY0CNU5</accession>
<name>A0ABY0CNU5_9DELT</name>
<evidence type="ECO:0000313" key="1">
    <source>
        <dbReference type="EMBL" id="RVU42109.1"/>
    </source>
</evidence>
<evidence type="ECO:0000313" key="2">
    <source>
        <dbReference type="Proteomes" id="UP000282926"/>
    </source>
</evidence>
<proteinExistence type="predicted"/>
<organism evidence="1 2">
    <name type="scientific">Lujinxingia sediminis</name>
    <dbReference type="NCBI Taxonomy" id="2480984"/>
    <lineage>
        <taxon>Bacteria</taxon>
        <taxon>Deltaproteobacteria</taxon>
        <taxon>Bradymonadales</taxon>
        <taxon>Lujinxingiaceae</taxon>
        <taxon>Lujinxingia</taxon>
    </lineage>
</organism>
<comment type="caution">
    <text evidence="1">The sequence shown here is derived from an EMBL/GenBank/DDBJ whole genome shotgun (WGS) entry which is preliminary data.</text>
</comment>
<dbReference type="Proteomes" id="UP000282926">
    <property type="component" value="Unassembled WGS sequence"/>
</dbReference>
<gene>
    <name evidence="1" type="ORF">EA187_17370</name>
</gene>
<reference evidence="1 2" key="1">
    <citation type="submission" date="2019-01" db="EMBL/GenBank/DDBJ databases">
        <title>Lujinxingia litoralis gen. nov., sp. nov. and Lujinxingia sediminis gen. nov., sp. nov., new members in the order Bradymonadales, isolated from coastal sediment.</title>
        <authorList>
            <person name="Li C.-M."/>
        </authorList>
    </citation>
    <scope>NUCLEOTIDE SEQUENCE [LARGE SCALE GENOMIC DNA]</scope>
    <source>
        <strain evidence="1 2">SEH01</strain>
    </source>
</reference>
<dbReference type="RefSeq" id="WP_127781069.1">
    <property type="nucleotide sequence ID" value="NZ_SADD01000014.1"/>
</dbReference>
<evidence type="ECO:0008006" key="3">
    <source>
        <dbReference type="Google" id="ProtNLM"/>
    </source>
</evidence>
<dbReference type="EMBL" id="SADD01000014">
    <property type="protein sequence ID" value="RVU42109.1"/>
    <property type="molecule type" value="Genomic_DNA"/>
</dbReference>
<keyword evidence="2" id="KW-1185">Reference proteome</keyword>
<sequence length="239" mass="26726">MDSRRIISVGPVVSLQEAQALLNQGAKELFVLTHPHSRYGAEDTISSDELEAIRRSCSAPIGVIIAPGECLKCSVGLALEFDASFVYVDCRLFSEVEVKWIQDMVSCPVRLYGFWIHHDEDPEWLKQDLSDYDALKPFSPIVTLIQGLYEPFEYLFCSAGEFDDDVLLSDIVELCDREKERLSINSVWTASKFLPEFLALIPSNIPLVVFMSVNFATQSEPVCVERGRALSVVKALASI</sequence>